<dbReference type="SUPFAM" id="SSF53474">
    <property type="entry name" value="alpha/beta-Hydrolases"/>
    <property type="match status" value="1"/>
</dbReference>
<protein>
    <submittedName>
        <fullName evidence="2">Alpha/beta hydrolase</fullName>
    </submittedName>
</protein>
<name>A0ABY3ZY25_9STAP</name>
<keyword evidence="3" id="KW-1185">Reference proteome</keyword>
<evidence type="ECO:0000313" key="3">
    <source>
        <dbReference type="Proteomes" id="UP000830343"/>
    </source>
</evidence>
<dbReference type="Pfam" id="PF12146">
    <property type="entry name" value="Hydrolase_4"/>
    <property type="match status" value="1"/>
</dbReference>
<dbReference type="EMBL" id="CP094348">
    <property type="protein sequence ID" value="UOB21457.1"/>
    <property type="molecule type" value="Genomic_DNA"/>
</dbReference>
<proteinExistence type="predicted"/>
<keyword evidence="2" id="KW-0378">Hydrolase</keyword>
<feature type="domain" description="Serine aminopeptidase S33" evidence="1">
    <location>
        <begin position="24"/>
        <end position="280"/>
    </location>
</feature>
<organism evidence="2 3">
    <name type="scientific">Macrococcus armenti</name>
    <dbReference type="NCBI Taxonomy" id="2875764"/>
    <lineage>
        <taxon>Bacteria</taxon>
        <taxon>Bacillati</taxon>
        <taxon>Bacillota</taxon>
        <taxon>Bacilli</taxon>
        <taxon>Bacillales</taxon>
        <taxon>Staphylococcaceae</taxon>
        <taxon>Macrococcus</taxon>
    </lineage>
</organism>
<reference evidence="2" key="1">
    <citation type="submission" date="2022-03" db="EMBL/GenBank/DDBJ databases">
        <authorList>
            <person name="Vrbovska V."/>
            <person name="Kovarovic V."/>
            <person name="Botka T."/>
            <person name="Pantucek R."/>
        </authorList>
    </citation>
    <scope>NUCLEOTIDE SEQUENCE</scope>
    <source>
        <strain evidence="2">CCM 2609</strain>
    </source>
</reference>
<dbReference type="PANTHER" id="PTHR11614">
    <property type="entry name" value="PHOSPHOLIPASE-RELATED"/>
    <property type="match status" value="1"/>
</dbReference>
<evidence type="ECO:0000313" key="2">
    <source>
        <dbReference type="EMBL" id="UOB21457.1"/>
    </source>
</evidence>
<dbReference type="Gene3D" id="3.40.50.1820">
    <property type="entry name" value="alpha/beta hydrolase"/>
    <property type="match status" value="1"/>
</dbReference>
<dbReference type="InterPro" id="IPR051044">
    <property type="entry name" value="MAG_DAG_Lipase"/>
</dbReference>
<gene>
    <name evidence="2" type="ORF">MRZ06_05085</name>
</gene>
<reference evidence="2" key="2">
    <citation type="submission" date="2022-04" db="EMBL/GenBank/DDBJ databases">
        <title>Antimicrobial genetic elements in methicillin-resistant Macrococcus armenti.</title>
        <authorList>
            <person name="Keller J.E."/>
            <person name="Schwendener S."/>
            <person name="Pantucek R."/>
            <person name="Perreten V."/>
        </authorList>
    </citation>
    <scope>NUCLEOTIDE SEQUENCE</scope>
    <source>
        <strain evidence="2">CCM 2609</strain>
    </source>
</reference>
<dbReference type="InterPro" id="IPR022742">
    <property type="entry name" value="Hydrolase_4"/>
</dbReference>
<evidence type="ECO:0000259" key="1">
    <source>
        <dbReference type="Pfam" id="PF12146"/>
    </source>
</evidence>
<dbReference type="InterPro" id="IPR029058">
    <property type="entry name" value="AB_hydrolase_fold"/>
</dbReference>
<dbReference type="GO" id="GO:0016787">
    <property type="term" value="F:hydrolase activity"/>
    <property type="evidence" value="ECO:0007669"/>
    <property type="project" value="UniProtKB-KW"/>
</dbReference>
<accession>A0ABY3ZY25</accession>
<dbReference type="RefSeq" id="WP_243367081.1">
    <property type="nucleotide sequence ID" value="NZ_CP094348.1"/>
</dbReference>
<dbReference type="Proteomes" id="UP000830343">
    <property type="component" value="Chromosome"/>
</dbReference>
<sequence>MITKKLITLKDNTRIEFKLYRCDDAKGVIQMLHGMAEHMERYEPVCKYFNGLGYDVLIHNHRGHGENVDEKLRGHFPSVDTLVKDAYEIFETFAFKGEHVLFGHSMGSIVARKYVIQYPGLFDKLILSGTSFYNKKFEAASMILKPLLKIHPENKKLDFVNMITLRDFNKSFKPLRTESDWLSFNEDNVDAFINDPYTGFNMSIGALNSINESLKYVSRKQNVKRMNKSLKVLLVAGNDDPFSNFGKGVIKTGKLFKSCGITHVYVQLYENARHEVLFERNQRDVLNNLRKWLSYE</sequence>